<evidence type="ECO:0000256" key="2">
    <source>
        <dbReference type="SAM" id="SignalP"/>
    </source>
</evidence>
<dbReference type="SUPFAM" id="SSF52317">
    <property type="entry name" value="Class I glutamine amidotransferase-like"/>
    <property type="match status" value="1"/>
</dbReference>
<dbReference type="Proteomes" id="UP001217838">
    <property type="component" value="Unassembled WGS sequence"/>
</dbReference>
<keyword evidence="2" id="KW-0732">Signal</keyword>
<organism evidence="3 4">
    <name type="scientific">Nannocystis radixulma</name>
    <dbReference type="NCBI Taxonomy" id="2995305"/>
    <lineage>
        <taxon>Bacteria</taxon>
        <taxon>Pseudomonadati</taxon>
        <taxon>Myxococcota</taxon>
        <taxon>Polyangia</taxon>
        <taxon>Nannocystales</taxon>
        <taxon>Nannocystaceae</taxon>
        <taxon>Nannocystis</taxon>
    </lineage>
</organism>
<feature type="compositionally biased region" description="Polar residues" evidence="1">
    <location>
        <begin position="62"/>
        <end position="82"/>
    </location>
</feature>
<sequence length="376" mass="39413">MTTWFGPLPALLGAAVLVAACGNTNNNVTASASGTDSDATAGPTSMTDGTITGGTDSDSDSNATEGTGSASMTSLPTTGEPPTSTSNGTMTSTSDPDTTSTTNPVSTTEPVDTTTTLGPDTTSTSDGTTTTGPDCIPTEEVCNDLDDDCNDIIDDVDVGGDGICDCLDIALFGNEGANPSAEFQTWLEAQGTQVDRISLDNTPITQEILDSYDIVILDWLVRTYSPEETALIKAWVEGGGGLMSMTGHTNNQTVVDRPNSIISSMGLSYNASQGFFSGPVTNWTPHPLTDGITSVSFYGGLYVDIVDDGVGMNTVVGTLPQGPVAVAQVRNDGKLFIFGDEWIEFDSEWQQIPQIKQFWVNILAYLSPQNFCTVPQ</sequence>
<reference evidence="3 4" key="1">
    <citation type="submission" date="2022-11" db="EMBL/GenBank/DDBJ databases">
        <title>Minimal conservation of predation-associated metabolite biosynthetic gene clusters underscores biosynthetic potential of Myxococcota including descriptions for ten novel species: Archangium lansinium sp. nov., Myxococcus landrumus sp. nov., Nannocystis bai.</title>
        <authorList>
            <person name="Ahearne A."/>
            <person name="Stevens C."/>
            <person name="Dowd S."/>
        </authorList>
    </citation>
    <scope>NUCLEOTIDE SEQUENCE [LARGE SCALE GENOMIC DNA]</scope>
    <source>
        <strain evidence="3 4">NCELM</strain>
    </source>
</reference>
<name>A0ABT5BAZ0_9BACT</name>
<feature type="region of interest" description="Disordered" evidence="1">
    <location>
        <begin position="27"/>
        <end position="135"/>
    </location>
</feature>
<feature type="chain" id="PRO_5047098146" description="ThuA-like domain-containing protein" evidence="2">
    <location>
        <begin position="20"/>
        <end position="376"/>
    </location>
</feature>
<dbReference type="RefSeq" id="WP_272001368.1">
    <property type="nucleotide sequence ID" value="NZ_JAQNDN010000015.1"/>
</dbReference>
<feature type="compositionally biased region" description="Low complexity" evidence="1">
    <location>
        <begin position="83"/>
        <end position="134"/>
    </location>
</feature>
<dbReference type="InterPro" id="IPR029062">
    <property type="entry name" value="Class_I_gatase-like"/>
</dbReference>
<dbReference type="CDD" id="cd03143">
    <property type="entry name" value="A4_beta-galactosidase_middle_domain"/>
    <property type="match status" value="1"/>
</dbReference>
<evidence type="ECO:0000313" key="4">
    <source>
        <dbReference type="Proteomes" id="UP001217838"/>
    </source>
</evidence>
<feature type="compositionally biased region" description="Low complexity" evidence="1">
    <location>
        <begin position="29"/>
        <end position="56"/>
    </location>
</feature>
<evidence type="ECO:0000313" key="3">
    <source>
        <dbReference type="EMBL" id="MDC0671262.1"/>
    </source>
</evidence>
<dbReference type="Gene3D" id="3.40.50.880">
    <property type="match status" value="1"/>
</dbReference>
<feature type="signal peptide" evidence="2">
    <location>
        <begin position="1"/>
        <end position="19"/>
    </location>
</feature>
<keyword evidence="4" id="KW-1185">Reference proteome</keyword>
<accession>A0ABT5BAZ0</accession>
<proteinExistence type="predicted"/>
<protein>
    <recommendedName>
        <fullName evidence="5">ThuA-like domain-containing protein</fullName>
    </recommendedName>
</protein>
<evidence type="ECO:0008006" key="5">
    <source>
        <dbReference type="Google" id="ProtNLM"/>
    </source>
</evidence>
<gene>
    <name evidence="3" type="ORF">POL58_26130</name>
</gene>
<evidence type="ECO:0000256" key="1">
    <source>
        <dbReference type="SAM" id="MobiDB-lite"/>
    </source>
</evidence>
<dbReference type="EMBL" id="JAQNDN010000015">
    <property type="protein sequence ID" value="MDC0671262.1"/>
    <property type="molecule type" value="Genomic_DNA"/>
</dbReference>
<comment type="caution">
    <text evidence="3">The sequence shown here is derived from an EMBL/GenBank/DDBJ whole genome shotgun (WGS) entry which is preliminary data.</text>
</comment>